<organism evidence="2 3">
    <name type="scientific">Stylosanthes scabra</name>
    <dbReference type="NCBI Taxonomy" id="79078"/>
    <lineage>
        <taxon>Eukaryota</taxon>
        <taxon>Viridiplantae</taxon>
        <taxon>Streptophyta</taxon>
        <taxon>Embryophyta</taxon>
        <taxon>Tracheophyta</taxon>
        <taxon>Spermatophyta</taxon>
        <taxon>Magnoliopsida</taxon>
        <taxon>eudicotyledons</taxon>
        <taxon>Gunneridae</taxon>
        <taxon>Pentapetalae</taxon>
        <taxon>rosids</taxon>
        <taxon>fabids</taxon>
        <taxon>Fabales</taxon>
        <taxon>Fabaceae</taxon>
        <taxon>Papilionoideae</taxon>
        <taxon>50 kb inversion clade</taxon>
        <taxon>dalbergioids sensu lato</taxon>
        <taxon>Dalbergieae</taxon>
        <taxon>Pterocarpus clade</taxon>
        <taxon>Stylosanthes</taxon>
    </lineage>
</organism>
<keyword evidence="3" id="KW-1185">Reference proteome</keyword>
<evidence type="ECO:0000256" key="1">
    <source>
        <dbReference type="SAM" id="MobiDB-lite"/>
    </source>
</evidence>
<reference evidence="2 3" key="1">
    <citation type="journal article" date="2023" name="Plants (Basel)">
        <title>Bridging the Gap: Combining Genomics and Transcriptomics Approaches to Understand Stylosanthes scabra, an Orphan Legume from the Brazilian Caatinga.</title>
        <authorList>
            <person name="Ferreira-Neto J.R.C."/>
            <person name="da Silva M.D."/>
            <person name="Binneck E."/>
            <person name="de Melo N.F."/>
            <person name="da Silva R.H."/>
            <person name="de Melo A.L.T.M."/>
            <person name="Pandolfi V."/>
            <person name="Bustamante F.O."/>
            <person name="Brasileiro-Vidal A.C."/>
            <person name="Benko-Iseppon A.M."/>
        </authorList>
    </citation>
    <scope>NUCLEOTIDE SEQUENCE [LARGE SCALE GENOMIC DNA]</scope>
    <source>
        <tissue evidence="2">Leaves</tissue>
    </source>
</reference>
<name>A0ABU6SUW2_9FABA</name>
<feature type="region of interest" description="Disordered" evidence="1">
    <location>
        <begin position="142"/>
        <end position="176"/>
    </location>
</feature>
<feature type="region of interest" description="Disordered" evidence="1">
    <location>
        <begin position="1"/>
        <end position="26"/>
    </location>
</feature>
<dbReference type="EMBL" id="JASCZI010062076">
    <property type="protein sequence ID" value="MED6140024.1"/>
    <property type="molecule type" value="Genomic_DNA"/>
</dbReference>
<sequence length="176" mass="19752">MDAKVKGSSPSFKIHRGSAGSTQKGGTGPFGVAKTFACREPCLDSFQVVVGLREDNRRVSSRSALGNLRHASYLMGSGIIYYEIEKREKYKDSDERADSDLAIVKTRRYHFDDESFIYPFHSVRFDPDCPYELPVKSLLALKRRDPSKKKDSTPQESSPSRKASPIPQYSPLSPMI</sequence>
<dbReference type="Proteomes" id="UP001341840">
    <property type="component" value="Unassembled WGS sequence"/>
</dbReference>
<protein>
    <submittedName>
        <fullName evidence="2">Uncharacterized protein</fullName>
    </submittedName>
</protein>
<evidence type="ECO:0000313" key="2">
    <source>
        <dbReference type="EMBL" id="MED6140024.1"/>
    </source>
</evidence>
<gene>
    <name evidence="2" type="ORF">PIB30_089277</name>
</gene>
<feature type="compositionally biased region" description="Basic and acidic residues" evidence="1">
    <location>
        <begin position="142"/>
        <end position="153"/>
    </location>
</feature>
<comment type="caution">
    <text evidence="2">The sequence shown here is derived from an EMBL/GenBank/DDBJ whole genome shotgun (WGS) entry which is preliminary data.</text>
</comment>
<proteinExistence type="predicted"/>
<evidence type="ECO:0000313" key="3">
    <source>
        <dbReference type="Proteomes" id="UP001341840"/>
    </source>
</evidence>
<accession>A0ABU6SUW2</accession>